<dbReference type="CDD" id="cd24068">
    <property type="entry name" value="ASKHA_NBD_ROK_FnNanK-like"/>
    <property type="match status" value="1"/>
</dbReference>
<comment type="similarity">
    <text evidence="1">Belongs to the ROK (NagC/XylR) family.</text>
</comment>
<accession>A0ABW8RMZ8</accession>
<sequence>MSKNEKEEHLAIGVDLGGTNIRVALMNKMGQILQEGSRLTEAYKSRDYIIQNMIKMINTVKGDYQIKGIGVGSPGPINQAEGRILDPPNLKSLHQCPIVEMLQSEFRDIPIYLENDANVAALAEARVGAGAGKKSVIYITVSTGIGAGIVIDGKLFVGAQGNAGEIGNMIISEKGPQVANLNTGALEALASGTAIERVGRERLGIDGGAKEVFALAMAGDSVALKIVEEVKTYLSIGIANLMHLLNPSIFVIGGGVMQSGEWLLPQLREKTSHLLFPSMRSHLMIEPPMLDHKVGVIGAGLLVFT</sequence>
<dbReference type="Pfam" id="PF00480">
    <property type="entry name" value="ROK"/>
    <property type="match status" value="1"/>
</dbReference>
<name>A0ABW8RMZ8_9BACI</name>
<dbReference type="RefSeq" id="WP_406582294.1">
    <property type="nucleotide sequence ID" value="NZ_JBJHQH010000017.1"/>
</dbReference>
<gene>
    <name evidence="2" type="ORF">ACJEBI_20215</name>
</gene>
<evidence type="ECO:0000256" key="1">
    <source>
        <dbReference type="ARBA" id="ARBA00006479"/>
    </source>
</evidence>
<dbReference type="SUPFAM" id="SSF53067">
    <property type="entry name" value="Actin-like ATPase domain"/>
    <property type="match status" value="1"/>
</dbReference>
<dbReference type="InterPro" id="IPR000600">
    <property type="entry name" value="ROK"/>
</dbReference>
<dbReference type="PANTHER" id="PTHR18964">
    <property type="entry name" value="ROK (REPRESSOR, ORF, KINASE) FAMILY"/>
    <property type="match status" value="1"/>
</dbReference>
<evidence type="ECO:0000313" key="2">
    <source>
        <dbReference type="EMBL" id="MFK9093794.1"/>
    </source>
</evidence>
<dbReference type="Gene3D" id="3.30.420.40">
    <property type="match status" value="2"/>
</dbReference>
<protein>
    <submittedName>
        <fullName evidence="2">ROK family protein</fullName>
    </submittedName>
</protein>
<dbReference type="InterPro" id="IPR043129">
    <property type="entry name" value="ATPase_NBD"/>
</dbReference>
<evidence type="ECO:0000313" key="3">
    <source>
        <dbReference type="Proteomes" id="UP001623041"/>
    </source>
</evidence>
<dbReference type="EMBL" id="JBJHQH010000017">
    <property type="protein sequence ID" value="MFK9093794.1"/>
    <property type="molecule type" value="Genomic_DNA"/>
</dbReference>
<reference evidence="2 3" key="1">
    <citation type="submission" date="2024-11" db="EMBL/GenBank/DDBJ databases">
        <authorList>
            <person name="Lucas J.A."/>
        </authorList>
    </citation>
    <scope>NUCLEOTIDE SEQUENCE [LARGE SCALE GENOMIC DNA]</scope>
    <source>
        <strain evidence="2 3">Z 5.4</strain>
    </source>
</reference>
<dbReference type="PANTHER" id="PTHR18964:SF149">
    <property type="entry name" value="BIFUNCTIONAL UDP-N-ACETYLGLUCOSAMINE 2-EPIMERASE_N-ACETYLMANNOSAMINE KINASE"/>
    <property type="match status" value="1"/>
</dbReference>
<organism evidence="2 3">
    <name type="scientific">Bacillus salipaludis</name>
    <dbReference type="NCBI Taxonomy" id="2547811"/>
    <lineage>
        <taxon>Bacteria</taxon>
        <taxon>Bacillati</taxon>
        <taxon>Bacillota</taxon>
        <taxon>Bacilli</taxon>
        <taxon>Bacillales</taxon>
        <taxon>Bacillaceae</taxon>
        <taxon>Bacillus</taxon>
    </lineage>
</organism>
<dbReference type="Proteomes" id="UP001623041">
    <property type="component" value="Unassembled WGS sequence"/>
</dbReference>
<comment type="caution">
    <text evidence="2">The sequence shown here is derived from an EMBL/GenBank/DDBJ whole genome shotgun (WGS) entry which is preliminary data.</text>
</comment>
<proteinExistence type="inferred from homology"/>
<keyword evidence="3" id="KW-1185">Reference proteome</keyword>